<evidence type="ECO:0000259" key="4">
    <source>
        <dbReference type="PROSITE" id="PS01124"/>
    </source>
</evidence>
<dbReference type="Pfam" id="PF12833">
    <property type="entry name" value="HTH_18"/>
    <property type="match status" value="1"/>
</dbReference>
<dbReference type="SMART" id="SM00342">
    <property type="entry name" value="HTH_ARAC"/>
    <property type="match status" value="1"/>
</dbReference>
<dbReference type="SUPFAM" id="SSF46689">
    <property type="entry name" value="Homeodomain-like"/>
    <property type="match status" value="1"/>
</dbReference>
<dbReference type="SUPFAM" id="SSF51182">
    <property type="entry name" value="RmlC-like cupins"/>
    <property type="match status" value="1"/>
</dbReference>
<dbReference type="InterPro" id="IPR011051">
    <property type="entry name" value="RmlC_Cupin_sf"/>
</dbReference>
<dbReference type="Proteomes" id="UP000544872">
    <property type="component" value="Unassembled WGS sequence"/>
</dbReference>
<dbReference type="InterPro" id="IPR009057">
    <property type="entry name" value="Homeodomain-like_sf"/>
</dbReference>
<evidence type="ECO:0000256" key="1">
    <source>
        <dbReference type="ARBA" id="ARBA00023015"/>
    </source>
</evidence>
<dbReference type="GO" id="GO:0003700">
    <property type="term" value="F:DNA-binding transcription factor activity"/>
    <property type="evidence" value="ECO:0007669"/>
    <property type="project" value="InterPro"/>
</dbReference>
<comment type="caution">
    <text evidence="5">The sequence shown here is derived from an EMBL/GenBank/DDBJ whole genome shotgun (WGS) entry which is preliminary data.</text>
</comment>
<keyword evidence="6" id="KW-1185">Reference proteome</keyword>
<gene>
    <name evidence="5" type="ORF">FHS48_002518</name>
</gene>
<dbReference type="Gene3D" id="1.10.10.60">
    <property type="entry name" value="Homeodomain-like"/>
    <property type="match status" value="1"/>
</dbReference>
<reference evidence="5 6" key="1">
    <citation type="submission" date="2020-08" db="EMBL/GenBank/DDBJ databases">
        <title>Genomic Encyclopedia of Type Strains, Phase IV (KMG-IV): sequencing the most valuable type-strain genomes for metagenomic binning, comparative biology and taxonomic classification.</title>
        <authorList>
            <person name="Goeker M."/>
        </authorList>
    </citation>
    <scope>NUCLEOTIDE SEQUENCE [LARGE SCALE GENOMIC DNA]</scope>
    <source>
        <strain evidence="5 6">DSM 11590</strain>
    </source>
</reference>
<keyword evidence="1" id="KW-0805">Transcription regulation</keyword>
<dbReference type="EMBL" id="JACIIX010000009">
    <property type="protein sequence ID" value="MBB6211083.1"/>
    <property type="molecule type" value="Genomic_DNA"/>
</dbReference>
<keyword evidence="2 5" id="KW-0238">DNA-binding</keyword>
<protein>
    <submittedName>
        <fullName evidence="5">AraC-like DNA-binding protein</fullName>
    </submittedName>
</protein>
<accession>A0A7X0DMH3</accession>
<proteinExistence type="predicted"/>
<dbReference type="RefSeq" id="WP_184263901.1">
    <property type="nucleotide sequence ID" value="NZ_JACIIX010000009.1"/>
</dbReference>
<evidence type="ECO:0000313" key="6">
    <source>
        <dbReference type="Proteomes" id="UP000544872"/>
    </source>
</evidence>
<organism evidence="5 6">
    <name type="scientific">Novispirillum itersonii</name>
    <name type="common">Aquaspirillum itersonii</name>
    <dbReference type="NCBI Taxonomy" id="189"/>
    <lineage>
        <taxon>Bacteria</taxon>
        <taxon>Pseudomonadati</taxon>
        <taxon>Pseudomonadota</taxon>
        <taxon>Alphaproteobacteria</taxon>
        <taxon>Rhodospirillales</taxon>
        <taxon>Novispirillaceae</taxon>
        <taxon>Novispirillum</taxon>
    </lineage>
</organism>
<dbReference type="PROSITE" id="PS01124">
    <property type="entry name" value="HTH_ARAC_FAMILY_2"/>
    <property type="match status" value="1"/>
</dbReference>
<dbReference type="InterPro" id="IPR050204">
    <property type="entry name" value="AraC_XylS_family_regulators"/>
</dbReference>
<evidence type="ECO:0000313" key="5">
    <source>
        <dbReference type="EMBL" id="MBB6211083.1"/>
    </source>
</evidence>
<keyword evidence="3" id="KW-0804">Transcription</keyword>
<evidence type="ECO:0000256" key="3">
    <source>
        <dbReference type="ARBA" id="ARBA00023163"/>
    </source>
</evidence>
<dbReference type="InterPro" id="IPR018060">
    <property type="entry name" value="HTH_AraC"/>
</dbReference>
<dbReference type="PANTHER" id="PTHR46796">
    <property type="entry name" value="HTH-TYPE TRANSCRIPTIONAL ACTIVATOR RHAS-RELATED"/>
    <property type="match status" value="1"/>
</dbReference>
<dbReference type="AlphaFoldDB" id="A0A7X0DMH3"/>
<feature type="domain" description="HTH araC/xylS-type" evidence="4">
    <location>
        <begin position="157"/>
        <end position="254"/>
    </location>
</feature>
<evidence type="ECO:0000256" key="2">
    <source>
        <dbReference type="ARBA" id="ARBA00023125"/>
    </source>
</evidence>
<name>A0A7X0DMH3_NOVIT</name>
<dbReference type="GO" id="GO:0043565">
    <property type="term" value="F:sequence-specific DNA binding"/>
    <property type="evidence" value="ECO:0007669"/>
    <property type="project" value="InterPro"/>
</dbReference>
<sequence>MRIPGLGQVIVWPGGNLWIGRPHQATTLHAHHAVEVCFSLRGTLRMRTSTDAAWISCQAAVVPSRQPHALDAVGSDVVLLLCEPETLYGHRIAACFPATGICPLPPGLTERLRDLFCPTDFITADTDDLTARSLAALRLVAGESGPRGLPLADPRILRATATLKERTDQSISLEEIAATVHLSPGRFRHLFVEEIGTPFRRYLLWLRLQRALSVALDGESWAQAAQAANFADQAHLSRTFRQMFGIAPTFLTPQSGGFLPESQKIPA</sequence>